<evidence type="ECO:0000313" key="2">
    <source>
        <dbReference type="EMBL" id="UOF01509.1"/>
    </source>
</evidence>
<feature type="chain" id="PRO_5045660940" evidence="1">
    <location>
        <begin position="23"/>
        <end position="416"/>
    </location>
</feature>
<dbReference type="RefSeq" id="WP_243537949.1">
    <property type="nucleotide sequence ID" value="NZ_CP093442.1"/>
</dbReference>
<protein>
    <submittedName>
        <fullName evidence="2">Uncharacterized protein</fullName>
    </submittedName>
</protein>
<accession>A0ABY4C9U6</accession>
<dbReference type="Proteomes" id="UP000830116">
    <property type="component" value="Chromosome"/>
</dbReference>
<proteinExistence type="predicted"/>
<keyword evidence="3" id="KW-1185">Reference proteome</keyword>
<dbReference type="EMBL" id="CP093442">
    <property type="protein sequence ID" value="UOF01509.1"/>
    <property type="molecule type" value="Genomic_DNA"/>
</dbReference>
<reference evidence="2" key="1">
    <citation type="submission" date="2022-03" db="EMBL/GenBank/DDBJ databases">
        <title>Genome Identification and Characterization of new species Bdellovibrio reynosense LBG001 sp. nov. from a Mexico soil sample.</title>
        <authorList>
            <person name="Camilli A."/>
            <person name="Ajao Y."/>
            <person name="Guo X."/>
        </authorList>
    </citation>
    <scope>NUCLEOTIDE SEQUENCE</scope>
    <source>
        <strain evidence="2">LBG001</strain>
    </source>
</reference>
<organism evidence="2 3">
    <name type="scientific">Bdellovibrio reynosensis</name>
    <dbReference type="NCBI Taxonomy" id="2835041"/>
    <lineage>
        <taxon>Bacteria</taxon>
        <taxon>Pseudomonadati</taxon>
        <taxon>Bdellovibrionota</taxon>
        <taxon>Bdellovibrionia</taxon>
        <taxon>Bdellovibrionales</taxon>
        <taxon>Pseudobdellovibrionaceae</taxon>
        <taxon>Bdellovibrio</taxon>
    </lineage>
</organism>
<name>A0ABY4C9U6_9BACT</name>
<evidence type="ECO:0000313" key="3">
    <source>
        <dbReference type="Proteomes" id="UP000830116"/>
    </source>
</evidence>
<sequence length="416" mass="47290">MKILAQVVAFALTIAAAVSASAGQGHKTQILWHQIPFFQGGDLGQYQITMQQDRDTVRKMLFSELMTEAQKLAESGASVEKMLVPMANILMEFDELHDRHKQIDSKNIGYSLEQQFKAEIGNLFIENDIRDYDRKLEIASGKNALLVEETIAQLRATGFDEAKIRSMLNELDYTAYGTFTSIGKGVFQVNVHLIGYRSGIYRSFTATGRLTEALSEVARKVFDHFQKNTYPDWENPLKTLTWMPMPVNPERAETGYSYSEAQTYCKMRGYRLPYSREILLAESGTQYKEGGIQALSLYTAVPVADQRYVAMQHWLTPGHEIYTGGAVQPQHASMRGQFWCVKGEVGTDVLYIEKVFKLIREYRSSNHDVYRALETIRYFYGDFGATETFFAGTKLLRIYENNDQALAVLKKNGIKL</sequence>
<gene>
    <name evidence="2" type="ORF">MNR06_00895</name>
</gene>
<evidence type="ECO:0000256" key="1">
    <source>
        <dbReference type="SAM" id="SignalP"/>
    </source>
</evidence>
<feature type="signal peptide" evidence="1">
    <location>
        <begin position="1"/>
        <end position="22"/>
    </location>
</feature>
<keyword evidence="1" id="KW-0732">Signal</keyword>